<dbReference type="EMBL" id="CAFBMT010000013">
    <property type="protein sequence ID" value="CAB4942200.1"/>
    <property type="molecule type" value="Genomic_DNA"/>
</dbReference>
<organism evidence="7">
    <name type="scientific">freshwater metagenome</name>
    <dbReference type="NCBI Taxonomy" id="449393"/>
    <lineage>
        <taxon>unclassified sequences</taxon>
        <taxon>metagenomes</taxon>
        <taxon>ecological metagenomes</taxon>
    </lineage>
</organism>
<dbReference type="EMBL" id="CAFBOL010000019">
    <property type="protein sequence ID" value="CAB4984447.1"/>
    <property type="molecule type" value="Genomic_DNA"/>
</dbReference>
<dbReference type="EMBL" id="CAFBIY010000030">
    <property type="protein sequence ID" value="CAB4848809.1"/>
    <property type="molecule type" value="Genomic_DNA"/>
</dbReference>
<keyword evidence="1" id="KW-0732">Signal</keyword>
<evidence type="ECO:0000313" key="2">
    <source>
        <dbReference type="EMBL" id="CAB4364620.1"/>
    </source>
</evidence>
<dbReference type="GO" id="GO:0015888">
    <property type="term" value="P:thiamine transport"/>
    <property type="evidence" value="ECO:0007669"/>
    <property type="project" value="InterPro"/>
</dbReference>
<dbReference type="GO" id="GO:0030288">
    <property type="term" value="C:outer membrane-bounded periplasmic space"/>
    <property type="evidence" value="ECO:0007669"/>
    <property type="project" value="TreeGrafter"/>
</dbReference>
<dbReference type="GO" id="GO:0030976">
    <property type="term" value="F:thiamine pyrophosphate binding"/>
    <property type="evidence" value="ECO:0007669"/>
    <property type="project" value="TreeGrafter"/>
</dbReference>
<dbReference type="PANTHER" id="PTHR30006">
    <property type="entry name" value="THIAMINE-BINDING PERIPLASMIC PROTEIN-RELATED"/>
    <property type="match status" value="1"/>
</dbReference>
<protein>
    <submittedName>
        <fullName evidence="7">Unannotated protein</fullName>
    </submittedName>
</protein>
<sequence length="340" mass="36166">MGRPAILLTSFAVIGVLLAACGDNAPAATVTDGPVTITLVAYDSFPTKDTALNTALATFTAQTDITVNIVTAGDAGTMVTKAELTAGNPEGDVMWGVDNTLLSAATDGKIFADAPTVVDFGDVCVNYDIAWFQQHQLTPPVTLDDLIEPEYKDLLVVQNPASSSPGLAFLLATIAASGEGGWQTYWKSLKANGVEVTESWDSAYYERFSGSAGSTGNKPLVVSYGSSPPAEVVFADPPRTDAPTGVAAGTCFRQIEYAGVLRGTKHPEAARRLVQFLTTPTFQQELPLTLFVYPANTAVALPDVFQQFAVVPTDPYTLEPADIAAHREQWQDEWNGIVLR</sequence>
<dbReference type="AlphaFoldDB" id="A0A6J7MUJ5"/>
<evidence type="ECO:0000313" key="6">
    <source>
        <dbReference type="EMBL" id="CAB4942200.1"/>
    </source>
</evidence>
<name>A0A6J7MUJ5_9ZZZZ</name>
<dbReference type="SUPFAM" id="SSF53850">
    <property type="entry name" value="Periplasmic binding protein-like II"/>
    <property type="match status" value="1"/>
</dbReference>
<evidence type="ECO:0000313" key="3">
    <source>
        <dbReference type="EMBL" id="CAB4735680.1"/>
    </source>
</evidence>
<dbReference type="InterPro" id="IPR005948">
    <property type="entry name" value="ThiB-like"/>
</dbReference>
<accession>A0A6J7MUJ5</accession>
<reference evidence="7" key="1">
    <citation type="submission" date="2020-05" db="EMBL/GenBank/DDBJ databases">
        <authorList>
            <person name="Chiriac C."/>
            <person name="Salcher M."/>
            <person name="Ghai R."/>
            <person name="Kavagutti S V."/>
        </authorList>
    </citation>
    <scope>NUCLEOTIDE SEQUENCE</scope>
</reference>
<evidence type="ECO:0000313" key="4">
    <source>
        <dbReference type="EMBL" id="CAB4834154.1"/>
    </source>
</evidence>
<dbReference type="EMBL" id="CAEZYF010000018">
    <property type="protein sequence ID" value="CAB4735680.1"/>
    <property type="molecule type" value="Genomic_DNA"/>
</dbReference>
<dbReference type="PROSITE" id="PS51257">
    <property type="entry name" value="PROKAR_LIPOPROTEIN"/>
    <property type="match status" value="1"/>
</dbReference>
<dbReference type="EMBL" id="CAESGF010000016">
    <property type="protein sequence ID" value="CAB4364620.1"/>
    <property type="molecule type" value="Genomic_DNA"/>
</dbReference>
<dbReference type="EMBL" id="CAFAAV010000252">
    <property type="protein sequence ID" value="CAB4834154.1"/>
    <property type="molecule type" value="Genomic_DNA"/>
</dbReference>
<dbReference type="PANTHER" id="PTHR30006:SF2">
    <property type="entry name" value="ABC TRANSPORTER SUBSTRATE-BINDING PROTEIN"/>
    <property type="match status" value="1"/>
</dbReference>
<dbReference type="Gene3D" id="3.40.190.10">
    <property type="entry name" value="Periplasmic binding protein-like II"/>
    <property type="match status" value="2"/>
</dbReference>
<dbReference type="NCBIfam" id="TIGR01254">
    <property type="entry name" value="sfuA"/>
    <property type="match status" value="1"/>
</dbReference>
<evidence type="ECO:0000313" key="5">
    <source>
        <dbReference type="EMBL" id="CAB4848809.1"/>
    </source>
</evidence>
<proteinExistence type="predicted"/>
<evidence type="ECO:0000313" key="7">
    <source>
        <dbReference type="EMBL" id="CAB4984447.1"/>
    </source>
</evidence>
<evidence type="ECO:0000256" key="1">
    <source>
        <dbReference type="ARBA" id="ARBA00022729"/>
    </source>
</evidence>
<dbReference type="InterPro" id="IPR006059">
    <property type="entry name" value="SBP"/>
</dbReference>
<dbReference type="Pfam" id="PF01547">
    <property type="entry name" value="SBP_bac_1"/>
    <property type="match status" value="1"/>
</dbReference>
<dbReference type="GO" id="GO:0030975">
    <property type="term" value="F:thiamine binding"/>
    <property type="evidence" value="ECO:0007669"/>
    <property type="project" value="InterPro"/>
</dbReference>
<gene>
    <name evidence="3" type="ORF">UFOPK2656_02523</name>
    <name evidence="4" type="ORF">UFOPK3099_02496</name>
    <name evidence="5" type="ORF">UFOPK3267_00786</name>
    <name evidence="6" type="ORF">UFOPK3651_02274</name>
    <name evidence="7" type="ORF">UFOPK3931_01031</name>
    <name evidence="2" type="ORF">UFOPK4189_02378</name>
</gene>